<name>A0A6J6FP27_9ZZZZ</name>
<protein>
    <submittedName>
        <fullName evidence="3">Unannotated protein</fullName>
    </submittedName>
</protein>
<gene>
    <name evidence="3" type="ORF">UFOPK1775_00554</name>
</gene>
<feature type="transmembrane region" description="Helical" evidence="1">
    <location>
        <begin position="62"/>
        <end position="82"/>
    </location>
</feature>
<feature type="transmembrane region" description="Helical" evidence="1">
    <location>
        <begin position="258"/>
        <end position="274"/>
    </location>
</feature>
<keyword evidence="1" id="KW-0472">Membrane</keyword>
<dbReference type="GO" id="GO:0016020">
    <property type="term" value="C:membrane"/>
    <property type="evidence" value="ECO:0007669"/>
    <property type="project" value="InterPro"/>
</dbReference>
<reference evidence="3" key="1">
    <citation type="submission" date="2020-05" db="EMBL/GenBank/DDBJ databases">
        <authorList>
            <person name="Chiriac C."/>
            <person name="Salcher M."/>
            <person name="Ghai R."/>
            <person name="Kavagutti S V."/>
        </authorList>
    </citation>
    <scope>NUCLEOTIDE SEQUENCE</scope>
</reference>
<dbReference type="AlphaFoldDB" id="A0A6J6FP27"/>
<feature type="transmembrane region" description="Helical" evidence="1">
    <location>
        <begin position="116"/>
        <end position="133"/>
    </location>
</feature>
<feature type="transmembrane region" description="Helical" evidence="1">
    <location>
        <begin position="139"/>
        <end position="163"/>
    </location>
</feature>
<sequence>MYLIFSLASVLSTSLGTFLTRSLITKLPAFQIIGPLFFLNSVGAIPIALVARDWVVPDFNQIFGLVAAGVLTAIGAILLFSIVERAPASTSIVGASLSPAIVLLLAPGFLNQSFSLARFLLVAALIFATLFPIRKSVLGISSISTVMMMLAQGVNAGVLAILITTLSRSGLVISEILLVQQIVAGLVCVALFPIKDVPLSSLPILAHRAMYMSLGWIFYTLALKRGETLIVQSVLSLIPMSILLMETVRYKRKPPKEAVFSAVLVIVCISSLVLV</sequence>
<organism evidence="3">
    <name type="scientific">freshwater metagenome</name>
    <dbReference type="NCBI Taxonomy" id="449393"/>
    <lineage>
        <taxon>unclassified sequences</taxon>
        <taxon>metagenomes</taxon>
        <taxon>ecological metagenomes</taxon>
    </lineage>
</organism>
<evidence type="ECO:0000313" key="3">
    <source>
        <dbReference type="EMBL" id="CAB4589449.1"/>
    </source>
</evidence>
<proteinExistence type="predicted"/>
<accession>A0A6J6FP27</accession>
<feature type="transmembrane region" description="Helical" evidence="1">
    <location>
        <begin position="88"/>
        <end position="109"/>
    </location>
</feature>
<keyword evidence="1" id="KW-0812">Transmembrane</keyword>
<dbReference type="InterPro" id="IPR000620">
    <property type="entry name" value="EamA_dom"/>
</dbReference>
<feature type="transmembrane region" description="Helical" evidence="1">
    <location>
        <begin position="170"/>
        <end position="192"/>
    </location>
</feature>
<feature type="domain" description="EamA" evidence="2">
    <location>
        <begin position="3"/>
        <end position="131"/>
    </location>
</feature>
<dbReference type="EMBL" id="CAEZUB010000047">
    <property type="protein sequence ID" value="CAB4589449.1"/>
    <property type="molecule type" value="Genomic_DNA"/>
</dbReference>
<feature type="transmembrane region" description="Helical" evidence="1">
    <location>
        <begin position="204"/>
        <end position="222"/>
    </location>
</feature>
<dbReference type="SUPFAM" id="SSF103481">
    <property type="entry name" value="Multidrug resistance efflux transporter EmrE"/>
    <property type="match status" value="2"/>
</dbReference>
<evidence type="ECO:0000259" key="2">
    <source>
        <dbReference type="Pfam" id="PF00892"/>
    </source>
</evidence>
<dbReference type="InterPro" id="IPR037185">
    <property type="entry name" value="EmrE-like"/>
</dbReference>
<feature type="transmembrane region" description="Helical" evidence="1">
    <location>
        <begin position="32"/>
        <end position="50"/>
    </location>
</feature>
<evidence type="ECO:0000256" key="1">
    <source>
        <dbReference type="SAM" id="Phobius"/>
    </source>
</evidence>
<keyword evidence="1" id="KW-1133">Transmembrane helix</keyword>
<dbReference type="Pfam" id="PF00892">
    <property type="entry name" value="EamA"/>
    <property type="match status" value="1"/>
</dbReference>